<name>A0A4Y6PRF4_PERCE</name>
<accession>A0A5B8Y2F7</accession>
<accession>A0A4Y6PRF4</accession>
<feature type="region of interest" description="Disordered" evidence="1">
    <location>
        <begin position="230"/>
        <end position="274"/>
    </location>
</feature>
<evidence type="ECO:0000313" key="3">
    <source>
        <dbReference type="EMBL" id="QDG50924.1"/>
    </source>
</evidence>
<sequence length="274" mass="29812">MKRITLHILLLVALLVPSCVGTDVGNPQDEQANVELEVAGYTETRSGALTLEDGLRIDTAWIVLSQFRFRSVDDCEDETLPYDVTDPVVVDLLADQPTYDAPLFTKPAGDYCKLDVGFSQVDADALPAGAPGELAGLSLFVEGARADGVEFRIEADLDDKFHLSGVLEDFELVGDQHLIVGFALDEWINESQLDNVSDQDPIVISSEENPEMMGSFKASIKRSARLFRDENNNRRLDANEKGQAIASSAQQNNPGTNGQNQNNGNNQSDDAGQP</sequence>
<feature type="compositionally biased region" description="Basic and acidic residues" evidence="1">
    <location>
        <begin position="230"/>
        <end position="240"/>
    </location>
</feature>
<keyword evidence="4" id="KW-1185">Reference proteome</keyword>
<evidence type="ECO:0008006" key="5">
    <source>
        <dbReference type="Google" id="ProtNLM"/>
    </source>
</evidence>
<proteinExistence type="predicted"/>
<evidence type="ECO:0000256" key="2">
    <source>
        <dbReference type="SAM" id="SignalP"/>
    </source>
</evidence>
<dbReference type="AlphaFoldDB" id="A0A4Y6PRF4"/>
<keyword evidence="2" id="KW-0732">Signal</keyword>
<dbReference type="EMBL" id="CP041186">
    <property type="protein sequence ID" value="QDG50924.1"/>
    <property type="molecule type" value="Genomic_DNA"/>
</dbReference>
<evidence type="ECO:0000256" key="1">
    <source>
        <dbReference type="SAM" id="MobiDB-lite"/>
    </source>
</evidence>
<feature type="compositionally biased region" description="Low complexity" evidence="1">
    <location>
        <begin position="250"/>
        <end position="267"/>
    </location>
</feature>
<evidence type="ECO:0000313" key="4">
    <source>
        <dbReference type="Proteomes" id="UP000315995"/>
    </source>
</evidence>
<organism evidence="3 4">
    <name type="scientific">Persicimonas caeni</name>
    <dbReference type="NCBI Taxonomy" id="2292766"/>
    <lineage>
        <taxon>Bacteria</taxon>
        <taxon>Deltaproteobacteria</taxon>
        <taxon>Bradymonadales</taxon>
        <taxon>Bradymonadaceae</taxon>
        <taxon>Persicimonas</taxon>
    </lineage>
</organism>
<dbReference type="RefSeq" id="WP_141197414.1">
    <property type="nucleotide sequence ID" value="NZ_CP041186.1"/>
</dbReference>
<feature type="chain" id="PRO_5030106299" description="DUF4382 domain-containing protein" evidence="2">
    <location>
        <begin position="22"/>
        <end position="274"/>
    </location>
</feature>
<gene>
    <name evidence="3" type="ORF">FIV42_09315</name>
</gene>
<dbReference type="OrthoDB" id="5540656at2"/>
<dbReference type="Proteomes" id="UP000315995">
    <property type="component" value="Chromosome"/>
</dbReference>
<feature type="signal peptide" evidence="2">
    <location>
        <begin position="1"/>
        <end position="21"/>
    </location>
</feature>
<reference evidence="3 4" key="1">
    <citation type="submission" date="2019-06" db="EMBL/GenBank/DDBJ databases">
        <title>Persicimonas caeni gen. nov., sp. nov., a predatory bacterium isolated from solar saltern.</title>
        <authorList>
            <person name="Wang S."/>
        </authorList>
    </citation>
    <scope>NUCLEOTIDE SEQUENCE [LARGE SCALE GENOMIC DNA]</scope>
    <source>
        <strain evidence="3 4">YN101</strain>
    </source>
</reference>
<protein>
    <recommendedName>
        <fullName evidence="5">DUF4382 domain-containing protein</fullName>
    </recommendedName>
</protein>